<sequence>MDEEVHIVTRIFDKRIVNNKIEYMVSFKGLHIGLSEWVPVECLKNCQREIDHYEAKIKGLKTEGGCTFKRPSKFANDYDFILMKGKMSKEDFKRYETKDEYESESDYEELKLDYLEAKKRMELEKERKQLIEVDKFCDKKKGEIERKKLLKNKSKITKKKFASYCNDNDLSDSSSVHDNDQHIYCNESDKKSNVEVVSNKINLIETKNNIEIKEDDSKVNSGKSSDTDDNECILRSSEKHRRSILRLDSSESENEVELQKKDDNRKSTKTFMEHLDTVHTIDLENFLTFLEVNIVENKKIICFLTKDKNFYNINEDEIPLKMKPMYMDFLFKKGLPS</sequence>
<evidence type="ECO:0000313" key="4">
    <source>
        <dbReference type="WBParaSite" id="SRAE_2000238500.1"/>
    </source>
</evidence>
<keyword evidence="3" id="KW-1185">Reference proteome</keyword>
<dbReference type="RefSeq" id="XP_024506924.1">
    <property type="nucleotide sequence ID" value="XM_024653448.1"/>
</dbReference>
<reference evidence="2 3" key="1">
    <citation type="submission" date="2014-09" db="EMBL/GenBank/DDBJ databases">
        <authorList>
            <person name="Martin A.A."/>
        </authorList>
    </citation>
    <scope>NUCLEOTIDE SEQUENCE</scope>
    <source>
        <strain evidence="3">ED321</strain>
        <strain evidence="2">ED321 Heterogonic</strain>
    </source>
</reference>
<accession>A0A090MYT1</accession>
<dbReference type="EMBL" id="LN609529">
    <property type="protein sequence ID" value="CEF67724.1"/>
    <property type="molecule type" value="Genomic_DNA"/>
</dbReference>
<reference evidence="4" key="2">
    <citation type="submission" date="2020-12" db="UniProtKB">
        <authorList>
            <consortium name="WormBaseParasite"/>
        </authorList>
    </citation>
    <scope>IDENTIFICATION</scope>
</reference>
<dbReference type="InterPro" id="IPR000953">
    <property type="entry name" value="Chromo/chromo_shadow_dom"/>
</dbReference>
<dbReference type="Proteomes" id="UP000035682">
    <property type="component" value="Unplaced"/>
</dbReference>
<dbReference type="CTD" id="36380089"/>
<dbReference type="WBParaSite" id="SRAE_2000238500.1">
    <property type="protein sequence ID" value="SRAE_2000238500.1"/>
    <property type="gene ID" value="WBGene00262595"/>
</dbReference>
<dbReference type="GeneID" id="36380089"/>
<evidence type="ECO:0000313" key="3">
    <source>
        <dbReference type="Proteomes" id="UP000035682"/>
    </source>
</evidence>
<dbReference type="AlphaFoldDB" id="A0A090MYT1"/>
<dbReference type="Gene3D" id="2.40.50.40">
    <property type="match status" value="1"/>
</dbReference>
<proteinExistence type="predicted"/>
<dbReference type="WormBase" id="SRAE_2000238500">
    <property type="protein sequence ID" value="SRP00468"/>
    <property type="gene ID" value="WBGene00262595"/>
</dbReference>
<evidence type="ECO:0000313" key="5">
    <source>
        <dbReference type="WormBase" id="SRAE_2000238500"/>
    </source>
</evidence>
<dbReference type="SUPFAM" id="SSF54160">
    <property type="entry name" value="Chromo domain-like"/>
    <property type="match status" value="1"/>
</dbReference>
<evidence type="ECO:0000259" key="1">
    <source>
        <dbReference type="SMART" id="SM00298"/>
    </source>
</evidence>
<name>A0A090MYT1_STRRB</name>
<feature type="domain" description="Chromo" evidence="1">
    <location>
        <begin position="5"/>
        <end position="58"/>
    </location>
</feature>
<dbReference type="STRING" id="34506.A0A090MYT1"/>
<dbReference type="InterPro" id="IPR016197">
    <property type="entry name" value="Chromo-like_dom_sf"/>
</dbReference>
<gene>
    <name evidence="2 4 5" type="ORF">SRAE_2000238500</name>
</gene>
<organism evidence="2">
    <name type="scientific">Strongyloides ratti</name>
    <name type="common">Parasitic roundworm</name>
    <dbReference type="NCBI Taxonomy" id="34506"/>
    <lineage>
        <taxon>Eukaryota</taxon>
        <taxon>Metazoa</taxon>
        <taxon>Ecdysozoa</taxon>
        <taxon>Nematoda</taxon>
        <taxon>Chromadorea</taxon>
        <taxon>Rhabditida</taxon>
        <taxon>Tylenchina</taxon>
        <taxon>Panagrolaimomorpha</taxon>
        <taxon>Strongyloidoidea</taxon>
        <taxon>Strongyloididae</taxon>
        <taxon>Strongyloides</taxon>
    </lineage>
</organism>
<evidence type="ECO:0000313" key="2">
    <source>
        <dbReference type="EMBL" id="CEF67724.1"/>
    </source>
</evidence>
<protein>
    <submittedName>
        <fullName evidence="2 4">Chromo domain/shadow and Chromo domain-like and Chromo domain-containing protein</fullName>
    </submittedName>
</protein>
<dbReference type="SMART" id="SM00298">
    <property type="entry name" value="CHROMO"/>
    <property type="match status" value="1"/>
</dbReference>